<evidence type="ECO:0000313" key="2">
    <source>
        <dbReference type="Proteomes" id="UP000704176"/>
    </source>
</evidence>
<dbReference type="RefSeq" id="WP_224313002.1">
    <property type="nucleotide sequence ID" value="NZ_JAIRBM010000006.1"/>
</dbReference>
<dbReference type="Gene3D" id="1.25.40.380">
    <property type="entry name" value="Protein of unknown function DUF1810"/>
    <property type="match status" value="1"/>
</dbReference>
<dbReference type="EMBL" id="JAIRBM010000006">
    <property type="protein sequence ID" value="MBZ6076687.1"/>
    <property type="molecule type" value="Genomic_DNA"/>
</dbReference>
<dbReference type="PIRSF" id="PIRSF008546">
    <property type="entry name" value="UCP008546"/>
    <property type="match status" value="1"/>
</dbReference>
<dbReference type="InterPro" id="IPR014937">
    <property type="entry name" value="DUF1810"/>
</dbReference>
<name>A0ABS7VNS4_9HYPH</name>
<dbReference type="SUPFAM" id="SSF140736">
    <property type="entry name" value="Rv1873-like"/>
    <property type="match status" value="1"/>
</dbReference>
<dbReference type="InterPro" id="IPR036287">
    <property type="entry name" value="Rv1873-like_sf"/>
</dbReference>
<evidence type="ECO:0000313" key="1">
    <source>
        <dbReference type="EMBL" id="MBZ6076687.1"/>
    </source>
</evidence>
<comment type="caution">
    <text evidence="1">The sequence shown here is derived from an EMBL/GenBank/DDBJ whole genome shotgun (WGS) entry which is preliminary data.</text>
</comment>
<organism evidence="1 2">
    <name type="scientific">Microvirga puerhi</name>
    <dbReference type="NCBI Taxonomy" id="2876078"/>
    <lineage>
        <taxon>Bacteria</taxon>
        <taxon>Pseudomonadati</taxon>
        <taxon>Pseudomonadota</taxon>
        <taxon>Alphaproteobacteria</taxon>
        <taxon>Hyphomicrobiales</taxon>
        <taxon>Methylobacteriaceae</taxon>
        <taxon>Microvirga</taxon>
    </lineage>
</organism>
<dbReference type="Pfam" id="PF08837">
    <property type="entry name" value="DUF1810"/>
    <property type="match status" value="1"/>
</dbReference>
<accession>A0ABS7VNS4</accession>
<sequence length="145" mass="16367">MPEDPYNLDRFIDAQASVFETVLQELRAGRKQSHWMWYIFPQLRGLGASSMSDFYGIGSLDEARAYLGHPVLGERLVRCTAQVLQIGDRSLRAIFGTPDDMKFRSSMTLFDRAAGKDQDIFQRALDRYCDGKADERTLAHLSAGA</sequence>
<protein>
    <submittedName>
        <fullName evidence="1">DUF1810 domain-containing protein</fullName>
    </submittedName>
</protein>
<keyword evidence="2" id="KW-1185">Reference proteome</keyword>
<gene>
    <name evidence="1" type="ORF">K9B37_10410</name>
</gene>
<proteinExistence type="predicted"/>
<dbReference type="Proteomes" id="UP000704176">
    <property type="component" value="Unassembled WGS sequence"/>
</dbReference>
<reference evidence="1 2" key="1">
    <citation type="submission" date="2021-09" db="EMBL/GenBank/DDBJ databases">
        <title>The complete genome sequence of a new microorganism.</title>
        <authorList>
            <person name="Zi Z."/>
        </authorList>
    </citation>
    <scope>NUCLEOTIDE SEQUENCE [LARGE SCALE GENOMIC DNA]</scope>
    <source>
        <strain evidence="1 2">WGZ8</strain>
    </source>
</reference>